<evidence type="ECO:0000259" key="14">
    <source>
        <dbReference type="PROSITE" id="PS50109"/>
    </source>
</evidence>
<feature type="transmembrane region" description="Helical" evidence="13">
    <location>
        <begin position="182"/>
        <end position="204"/>
    </location>
</feature>
<keyword evidence="4" id="KW-0597">Phosphoprotein</keyword>
<dbReference type="InterPro" id="IPR005467">
    <property type="entry name" value="His_kinase_dom"/>
</dbReference>
<proteinExistence type="predicted"/>
<keyword evidence="11" id="KW-0902">Two-component regulatory system</keyword>
<dbReference type="GO" id="GO:0005524">
    <property type="term" value="F:ATP binding"/>
    <property type="evidence" value="ECO:0007669"/>
    <property type="project" value="UniProtKB-KW"/>
</dbReference>
<dbReference type="SMART" id="SM00387">
    <property type="entry name" value="HATPase_c"/>
    <property type="match status" value="1"/>
</dbReference>
<keyword evidence="17" id="KW-1185">Reference proteome</keyword>
<dbReference type="InterPro" id="IPR003661">
    <property type="entry name" value="HisK_dim/P_dom"/>
</dbReference>
<dbReference type="Proteomes" id="UP000193017">
    <property type="component" value="Chromosome"/>
</dbReference>
<feature type="domain" description="HAMP" evidence="15">
    <location>
        <begin position="205"/>
        <end position="257"/>
    </location>
</feature>
<evidence type="ECO:0000256" key="4">
    <source>
        <dbReference type="ARBA" id="ARBA00022553"/>
    </source>
</evidence>
<dbReference type="STRING" id="1945662.B0A89_08925"/>
<dbReference type="KEGG" id="pcon:B0A89_08925"/>
<accession>A0A1W6CXX0</accession>
<dbReference type="EMBL" id="CP020612">
    <property type="protein sequence ID" value="ARJ69727.1"/>
    <property type="molecule type" value="Genomic_DNA"/>
</dbReference>
<dbReference type="PANTHER" id="PTHR45436">
    <property type="entry name" value="SENSOR HISTIDINE KINASE YKOH"/>
    <property type="match status" value="1"/>
</dbReference>
<comment type="subcellular location">
    <subcellularLocation>
        <location evidence="2">Membrane</location>
        <topology evidence="2">Multi-pass membrane protein</topology>
    </subcellularLocation>
</comment>
<dbReference type="SMART" id="SM00388">
    <property type="entry name" value="HisKA"/>
    <property type="match status" value="1"/>
</dbReference>
<dbReference type="CDD" id="cd00082">
    <property type="entry name" value="HisKA"/>
    <property type="match status" value="1"/>
</dbReference>
<evidence type="ECO:0000256" key="10">
    <source>
        <dbReference type="ARBA" id="ARBA00022989"/>
    </source>
</evidence>
<dbReference type="SUPFAM" id="SSF55874">
    <property type="entry name" value="ATPase domain of HSP90 chaperone/DNA topoisomerase II/histidine kinase"/>
    <property type="match status" value="1"/>
</dbReference>
<feature type="compositionally biased region" description="Polar residues" evidence="12">
    <location>
        <begin position="140"/>
        <end position="150"/>
    </location>
</feature>
<keyword evidence="9" id="KW-0067">ATP-binding</keyword>
<gene>
    <name evidence="16" type="ORF">B0A89_08925</name>
</gene>
<dbReference type="Gene3D" id="1.20.5.1040">
    <property type="entry name" value="Sensor protein qsec"/>
    <property type="match status" value="1"/>
</dbReference>
<dbReference type="PROSITE" id="PS50109">
    <property type="entry name" value="HIS_KIN"/>
    <property type="match status" value="1"/>
</dbReference>
<dbReference type="InterPro" id="IPR036097">
    <property type="entry name" value="HisK_dim/P_sf"/>
</dbReference>
<feature type="compositionally biased region" description="Acidic residues" evidence="12">
    <location>
        <begin position="85"/>
        <end position="95"/>
    </location>
</feature>
<dbReference type="PROSITE" id="PS50885">
    <property type="entry name" value="HAMP"/>
    <property type="match status" value="1"/>
</dbReference>
<sequence>MTAPAAPPSLRRQLAWRLALGLLAAWLAAVAGAGLVIRHRIDRIFDAALQETAERILPLAIMEIEATRLGHADRRPRADEGERHDDDEDHDEDDHDAPRTVRRLPQAAPHPEALSYVLRDRRGRMLIRSHDADPADFDPTASQGMSVSRDSRLYTRSTEGGGYTIQAVEPLSVRREALRATLGAMLLPLALAIPLALAGIRLILRRSLRPVDRLSAELGRRGAQDLSPIPAGALPAELVPIREAANRLFGRMSRALEAERGFSANAAHELRTPIAATLAQTQRLVREAPQGPLRDRALTVEAELKRMARLAEKLLQLARVEGGGVLADAPSDLAPVLAAVLADLGRDLPPGRILASLPDAPVMSHLDPDVFGVLARNLIENALRHGTPGTAVEVALTARAVLRVANDCPLLPPETLARLTTRFERAGSRAFGSGLGLTIVAAVAQVLGTELRMTSPRPGSAGGIVSEIALKAEDQD</sequence>
<dbReference type="Gene3D" id="1.10.287.130">
    <property type="match status" value="1"/>
</dbReference>
<evidence type="ECO:0000256" key="5">
    <source>
        <dbReference type="ARBA" id="ARBA00022679"/>
    </source>
</evidence>
<keyword evidence="10 13" id="KW-1133">Transmembrane helix</keyword>
<evidence type="ECO:0000256" key="13">
    <source>
        <dbReference type="SAM" id="Phobius"/>
    </source>
</evidence>
<dbReference type="InterPro" id="IPR050428">
    <property type="entry name" value="TCS_sensor_his_kinase"/>
</dbReference>
<evidence type="ECO:0000256" key="7">
    <source>
        <dbReference type="ARBA" id="ARBA00022741"/>
    </source>
</evidence>
<reference evidence="16 17" key="1">
    <citation type="submission" date="2017-03" db="EMBL/GenBank/DDBJ databases">
        <title>Genome sequence of Paracoccus contaminans isolated from a water microcosm.</title>
        <authorList>
            <person name="Aurass P."/>
            <person name="Karste S."/>
            <person name="Trost E."/>
            <person name="Glaeser S.P."/>
            <person name="Kaempfer P."/>
            <person name="Flieger A."/>
        </authorList>
    </citation>
    <scope>NUCLEOTIDE SEQUENCE [LARGE SCALE GENOMIC DNA]</scope>
    <source>
        <strain evidence="17">RKI 16-01929T\LMG 29738T\CCM 8701T\CIP 111112T</strain>
    </source>
</reference>
<dbReference type="InterPro" id="IPR003660">
    <property type="entry name" value="HAMP_dom"/>
</dbReference>
<organism evidence="16 17">
    <name type="scientific">Paracoccus contaminans</name>
    <dbReference type="NCBI Taxonomy" id="1945662"/>
    <lineage>
        <taxon>Bacteria</taxon>
        <taxon>Pseudomonadati</taxon>
        <taxon>Pseudomonadota</taxon>
        <taxon>Alphaproteobacteria</taxon>
        <taxon>Rhodobacterales</taxon>
        <taxon>Paracoccaceae</taxon>
        <taxon>Paracoccus</taxon>
    </lineage>
</organism>
<dbReference type="Gene3D" id="3.30.565.10">
    <property type="entry name" value="Histidine kinase-like ATPase, C-terminal domain"/>
    <property type="match status" value="1"/>
</dbReference>
<evidence type="ECO:0000256" key="12">
    <source>
        <dbReference type="SAM" id="MobiDB-lite"/>
    </source>
</evidence>
<evidence type="ECO:0000256" key="9">
    <source>
        <dbReference type="ARBA" id="ARBA00022840"/>
    </source>
</evidence>
<dbReference type="PANTHER" id="PTHR45436:SF14">
    <property type="entry name" value="SENSOR PROTEIN QSEC"/>
    <property type="match status" value="1"/>
</dbReference>
<dbReference type="InterPro" id="IPR036890">
    <property type="entry name" value="HATPase_C_sf"/>
</dbReference>
<protein>
    <recommendedName>
        <fullName evidence="3">histidine kinase</fullName>
        <ecNumber evidence="3">2.7.13.3</ecNumber>
    </recommendedName>
</protein>
<dbReference type="Pfam" id="PF00512">
    <property type="entry name" value="HisKA"/>
    <property type="match status" value="1"/>
</dbReference>
<evidence type="ECO:0000313" key="16">
    <source>
        <dbReference type="EMBL" id="ARJ69727.1"/>
    </source>
</evidence>
<evidence type="ECO:0000256" key="11">
    <source>
        <dbReference type="ARBA" id="ARBA00023012"/>
    </source>
</evidence>
<evidence type="ECO:0000256" key="3">
    <source>
        <dbReference type="ARBA" id="ARBA00012438"/>
    </source>
</evidence>
<evidence type="ECO:0000313" key="17">
    <source>
        <dbReference type="Proteomes" id="UP000193017"/>
    </source>
</evidence>
<evidence type="ECO:0000256" key="8">
    <source>
        <dbReference type="ARBA" id="ARBA00022777"/>
    </source>
</evidence>
<evidence type="ECO:0000256" key="2">
    <source>
        <dbReference type="ARBA" id="ARBA00004141"/>
    </source>
</evidence>
<dbReference type="InterPro" id="IPR003594">
    <property type="entry name" value="HATPase_dom"/>
</dbReference>
<dbReference type="EC" id="2.7.13.3" evidence="3"/>
<dbReference type="GO" id="GO:0000155">
    <property type="term" value="F:phosphorelay sensor kinase activity"/>
    <property type="evidence" value="ECO:0007669"/>
    <property type="project" value="InterPro"/>
</dbReference>
<dbReference type="GO" id="GO:0005886">
    <property type="term" value="C:plasma membrane"/>
    <property type="evidence" value="ECO:0007669"/>
    <property type="project" value="TreeGrafter"/>
</dbReference>
<dbReference type="AlphaFoldDB" id="A0A1W6CXX0"/>
<evidence type="ECO:0000256" key="1">
    <source>
        <dbReference type="ARBA" id="ARBA00000085"/>
    </source>
</evidence>
<feature type="region of interest" description="Disordered" evidence="12">
    <location>
        <begin position="72"/>
        <end position="106"/>
    </location>
</feature>
<keyword evidence="13" id="KW-0472">Membrane</keyword>
<feature type="compositionally biased region" description="Basic and acidic residues" evidence="12">
    <location>
        <begin position="72"/>
        <end position="84"/>
    </location>
</feature>
<dbReference type="OrthoDB" id="9809766at2"/>
<dbReference type="SUPFAM" id="SSF47384">
    <property type="entry name" value="Homodimeric domain of signal transducing histidine kinase"/>
    <property type="match status" value="1"/>
</dbReference>
<dbReference type="Pfam" id="PF02518">
    <property type="entry name" value="HATPase_c"/>
    <property type="match status" value="1"/>
</dbReference>
<keyword evidence="5" id="KW-0808">Transferase</keyword>
<keyword evidence="7" id="KW-0547">Nucleotide-binding</keyword>
<evidence type="ECO:0000259" key="15">
    <source>
        <dbReference type="PROSITE" id="PS50885"/>
    </source>
</evidence>
<feature type="region of interest" description="Disordered" evidence="12">
    <location>
        <begin position="129"/>
        <end position="150"/>
    </location>
</feature>
<name>A0A1W6CXX0_9RHOB</name>
<comment type="catalytic activity">
    <reaction evidence="1">
        <text>ATP + protein L-histidine = ADP + protein N-phospho-L-histidine.</text>
        <dbReference type="EC" id="2.7.13.3"/>
    </reaction>
</comment>
<dbReference type="RefSeq" id="WP_085377843.1">
    <property type="nucleotide sequence ID" value="NZ_CP020612.1"/>
</dbReference>
<feature type="domain" description="Histidine kinase" evidence="14">
    <location>
        <begin position="265"/>
        <end position="474"/>
    </location>
</feature>
<dbReference type="CDD" id="cd00075">
    <property type="entry name" value="HATPase"/>
    <property type="match status" value="1"/>
</dbReference>
<keyword evidence="6 13" id="KW-0812">Transmembrane</keyword>
<evidence type="ECO:0000256" key="6">
    <source>
        <dbReference type="ARBA" id="ARBA00022692"/>
    </source>
</evidence>
<keyword evidence="8" id="KW-0418">Kinase</keyword>